<dbReference type="RefSeq" id="WP_146291073.1">
    <property type="nucleotide sequence ID" value="NZ_SELH01000009.1"/>
</dbReference>
<reference evidence="3 4" key="1">
    <citation type="submission" date="2019-02" db="EMBL/GenBank/DDBJ databases">
        <title>Apibacter muscae sp. nov.: a novel member of the house fly microbiota.</title>
        <authorList>
            <person name="Park R."/>
        </authorList>
    </citation>
    <scope>NUCLEOTIDE SEQUENCE [LARGE SCALE GENOMIC DNA]</scope>
    <source>
        <strain evidence="3 4">AL1</strain>
    </source>
</reference>
<dbReference type="Proteomes" id="UP000319499">
    <property type="component" value="Unassembled WGS sequence"/>
</dbReference>
<comment type="caution">
    <text evidence="3">The sequence shown here is derived from an EMBL/GenBank/DDBJ whole genome shotgun (WGS) entry which is preliminary data.</text>
</comment>
<name>A0A563DL29_9FLAO</name>
<evidence type="ECO:0000256" key="1">
    <source>
        <dbReference type="PROSITE-ProRule" id="PRU00339"/>
    </source>
</evidence>
<dbReference type="SUPFAM" id="SSF48452">
    <property type="entry name" value="TPR-like"/>
    <property type="match status" value="1"/>
</dbReference>
<evidence type="ECO:0000256" key="2">
    <source>
        <dbReference type="SAM" id="Phobius"/>
    </source>
</evidence>
<keyword evidence="4" id="KW-1185">Reference proteome</keyword>
<gene>
    <name evidence="3" type="ORF">ETU09_00140</name>
</gene>
<dbReference type="InterPro" id="IPR011990">
    <property type="entry name" value="TPR-like_helical_dom_sf"/>
</dbReference>
<dbReference type="Gene3D" id="1.25.40.10">
    <property type="entry name" value="Tetratricopeptide repeat domain"/>
    <property type="match status" value="1"/>
</dbReference>
<organism evidence="3 4">
    <name type="scientific">Apibacter muscae</name>
    <dbReference type="NCBI Taxonomy" id="2509004"/>
    <lineage>
        <taxon>Bacteria</taxon>
        <taxon>Pseudomonadati</taxon>
        <taxon>Bacteroidota</taxon>
        <taxon>Flavobacteriia</taxon>
        <taxon>Flavobacteriales</taxon>
        <taxon>Weeksellaceae</taxon>
        <taxon>Apibacter</taxon>
    </lineage>
</organism>
<evidence type="ECO:0000313" key="3">
    <source>
        <dbReference type="EMBL" id="TWP30809.1"/>
    </source>
</evidence>
<evidence type="ECO:0000313" key="4">
    <source>
        <dbReference type="Proteomes" id="UP000319499"/>
    </source>
</evidence>
<feature type="repeat" description="TPR" evidence="1">
    <location>
        <begin position="62"/>
        <end position="95"/>
    </location>
</feature>
<proteinExistence type="predicted"/>
<accession>A0A563DL29</accession>
<dbReference type="EMBL" id="SELH01000009">
    <property type="protein sequence ID" value="TWP30809.1"/>
    <property type="molecule type" value="Genomic_DNA"/>
</dbReference>
<keyword evidence="2" id="KW-1133">Transmembrane helix</keyword>
<keyword evidence="2" id="KW-0472">Membrane</keyword>
<dbReference type="PROSITE" id="PS50005">
    <property type="entry name" value="TPR"/>
    <property type="match status" value="1"/>
</dbReference>
<protein>
    <submittedName>
        <fullName evidence="3">Tetratricopeptide repeat protein</fullName>
    </submittedName>
</protein>
<feature type="transmembrane region" description="Helical" evidence="2">
    <location>
        <begin position="7"/>
        <end position="26"/>
    </location>
</feature>
<sequence>MKKTTQVVLGFIALAFFIVIIKNTFFTDSNTQFYNKAWDAYEKQQYETAIIYFSYIDKDKYPEILMPLGSCYLRIGDYANAIQNLNEAYRRELGKKTGDYNKVLNTLGVCYLDIGNLKEARYFLEKALNEGNLNSTRNLQILDSLEREQTKKNYK</sequence>
<keyword evidence="1" id="KW-0802">TPR repeat</keyword>
<keyword evidence="2" id="KW-0812">Transmembrane</keyword>
<dbReference type="OrthoDB" id="1257466at2"/>
<dbReference type="AlphaFoldDB" id="A0A563DL29"/>
<dbReference type="InterPro" id="IPR019734">
    <property type="entry name" value="TPR_rpt"/>
</dbReference>
<dbReference type="Pfam" id="PF13424">
    <property type="entry name" value="TPR_12"/>
    <property type="match status" value="1"/>
</dbReference>